<dbReference type="SUPFAM" id="SSF48310">
    <property type="entry name" value="Aldehyde ferredoxin oxidoreductase, C-terminal domains"/>
    <property type="match status" value="1"/>
</dbReference>
<dbReference type="AlphaFoldDB" id="A0A0F9GP67"/>
<dbReference type="GO" id="GO:0051536">
    <property type="term" value="F:iron-sulfur cluster binding"/>
    <property type="evidence" value="ECO:0007669"/>
    <property type="project" value="InterPro"/>
</dbReference>
<dbReference type="InterPro" id="IPR051919">
    <property type="entry name" value="W-dependent_AOR"/>
</dbReference>
<dbReference type="EMBL" id="LAZR01017371">
    <property type="protein sequence ID" value="KKM00700.1"/>
    <property type="molecule type" value="Genomic_DNA"/>
</dbReference>
<proteinExistence type="predicted"/>
<dbReference type="PANTHER" id="PTHR30038">
    <property type="entry name" value="ALDEHYDE FERREDOXIN OXIDOREDUCTASE"/>
    <property type="match status" value="1"/>
</dbReference>
<evidence type="ECO:0000259" key="1">
    <source>
        <dbReference type="Pfam" id="PF01314"/>
    </source>
</evidence>
<reference evidence="2" key="1">
    <citation type="journal article" date="2015" name="Nature">
        <title>Complex archaea that bridge the gap between prokaryotes and eukaryotes.</title>
        <authorList>
            <person name="Spang A."/>
            <person name="Saw J.H."/>
            <person name="Jorgensen S.L."/>
            <person name="Zaremba-Niedzwiedzka K."/>
            <person name="Martijn J."/>
            <person name="Lind A.E."/>
            <person name="van Eijk R."/>
            <person name="Schleper C."/>
            <person name="Guy L."/>
            <person name="Ettema T.J."/>
        </authorList>
    </citation>
    <scope>NUCLEOTIDE SEQUENCE</scope>
</reference>
<accession>A0A0F9GP67</accession>
<dbReference type="GO" id="GO:0016625">
    <property type="term" value="F:oxidoreductase activity, acting on the aldehyde or oxo group of donors, iron-sulfur protein as acceptor"/>
    <property type="evidence" value="ECO:0007669"/>
    <property type="project" value="InterPro"/>
</dbReference>
<gene>
    <name evidence="2" type="ORF">LCGC14_1801840</name>
</gene>
<dbReference type="InterPro" id="IPR013984">
    <property type="entry name" value="Ald_Fedxn_OxRdtase_dom2"/>
</dbReference>
<feature type="non-terminal residue" evidence="2">
    <location>
        <position position="1"/>
    </location>
</feature>
<dbReference type="Pfam" id="PF01314">
    <property type="entry name" value="AFOR_C"/>
    <property type="match status" value="1"/>
</dbReference>
<dbReference type="InterPro" id="IPR036021">
    <property type="entry name" value="Tungsten_al_ferr_oxy-like_C"/>
</dbReference>
<organism evidence="2">
    <name type="scientific">marine sediment metagenome</name>
    <dbReference type="NCBI Taxonomy" id="412755"/>
    <lineage>
        <taxon>unclassified sequences</taxon>
        <taxon>metagenomes</taxon>
        <taxon>ecological metagenomes</taxon>
    </lineage>
</organism>
<comment type="caution">
    <text evidence="2">The sequence shown here is derived from an EMBL/GenBank/DDBJ whole genome shotgun (WGS) entry which is preliminary data.</text>
</comment>
<name>A0A0F9GP67_9ZZZZ</name>
<dbReference type="PANTHER" id="PTHR30038:SF5">
    <property type="entry name" value="ALDEHYDE FERREDOXIN OXIDOREDUCTASE"/>
    <property type="match status" value="1"/>
</dbReference>
<dbReference type="Gene3D" id="1.10.569.10">
    <property type="entry name" value="Aldehyde Ferredoxin Oxidoreductase Protein, subunit A, domain 2"/>
    <property type="match status" value="1"/>
</dbReference>
<evidence type="ECO:0000313" key="2">
    <source>
        <dbReference type="EMBL" id="KKM00700.1"/>
    </source>
</evidence>
<sequence>KLWQRQGLMNVMRYANGIGILPTHNFKDGSFARIDRIDGDTMLEGYKIGDSACFACAMSCGNICLVKRGKHVGTVTEGPEYESCAMLGSNLGVDDFGAILKANQLCDELGIDTISTGNLIGAVIEGYEKGVISLDDLDGRAITWGDEDAILELIRKIAYREGIGDILAELMARRGYARVQTAVAFDDAWREATEALAIGPLVADPVAGDGSFTRRGRARTSPARRVTFIGRPL</sequence>
<protein>
    <recommendedName>
        <fullName evidence="1">Aldehyde ferredoxin oxidoreductase C-terminal domain-containing protein</fullName>
    </recommendedName>
</protein>
<dbReference type="InterPro" id="IPR001203">
    <property type="entry name" value="OxRdtase_Ald_Fedxn_C"/>
</dbReference>
<feature type="domain" description="Aldehyde ferredoxin oxidoreductase C-terminal" evidence="1">
    <location>
        <begin position="3"/>
        <end position="169"/>
    </location>
</feature>
<dbReference type="GO" id="GO:0009055">
    <property type="term" value="F:electron transfer activity"/>
    <property type="evidence" value="ECO:0007669"/>
    <property type="project" value="InterPro"/>
</dbReference>